<dbReference type="RefSeq" id="WP_122134928.1">
    <property type="nucleotide sequence ID" value="NZ_CAXYLJ010000034.1"/>
</dbReference>
<comment type="caution">
    <text evidence="8">The sequence shown here is derived from an EMBL/GenBank/DDBJ whole genome shotgun (WGS) entry which is preliminary data.</text>
</comment>
<dbReference type="InterPro" id="IPR007016">
    <property type="entry name" value="O-antigen_ligase-rel_domated"/>
</dbReference>
<dbReference type="Proteomes" id="UP000284689">
    <property type="component" value="Unassembled WGS sequence"/>
</dbReference>
<name>A0A414F5F9_9BACE</name>
<evidence type="ECO:0000256" key="1">
    <source>
        <dbReference type="ARBA" id="ARBA00004141"/>
    </source>
</evidence>
<dbReference type="InterPro" id="IPR051533">
    <property type="entry name" value="WaaL-like"/>
</dbReference>
<comment type="subcellular location">
    <subcellularLocation>
        <location evidence="1">Membrane</location>
        <topology evidence="1">Multi-pass membrane protein</topology>
    </subcellularLocation>
</comment>
<evidence type="ECO:0000256" key="2">
    <source>
        <dbReference type="ARBA" id="ARBA00022692"/>
    </source>
</evidence>
<keyword evidence="8" id="KW-0436">Ligase</keyword>
<gene>
    <name evidence="8" type="ORF">DW794_21000</name>
    <name evidence="7" type="ORF">DXA49_20515</name>
</gene>
<dbReference type="EMBL" id="QSJD01000055">
    <property type="protein sequence ID" value="RHD41817.1"/>
    <property type="molecule type" value="Genomic_DNA"/>
</dbReference>
<dbReference type="AlphaFoldDB" id="A0A414F5F9"/>
<feature type="transmembrane region" description="Helical" evidence="5">
    <location>
        <begin position="149"/>
        <end position="178"/>
    </location>
</feature>
<dbReference type="GO" id="GO:0016020">
    <property type="term" value="C:membrane"/>
    <property type="evidence" value="ECO:0007669"/>
    <property type="project" value="UniProtKB-SubCell"/>
</dbReference>
<evidence type="ECO:0000313" key="10">
    <source>
        <dbReference type="Proteomes" id="UP000284689"/>
    </source>
</evidence>
<evidence type="ECO:0000259" key="6">
    <source>
        <dbReference type="Pfam" id="PF04932"/>
    </source>
</evidence>
<dbReference type="PANTHER" id="PTHR37422:SF13">
    <property type="entry name" value="LIPOPOLYSACCHARIDE BIOSYNTHESIS PROTEIN PA4999-RELATED"/>
    <property type="match status" value="1"/>
</dbReference>
<dbReference type="GO" id="GO:0016874">
    <property type="term" value="F:ligase activity"/>
    <property type="evidence" value="ECO:0007669"/>
    <property type="project" value="UniProtKB-KW"/>
</dbReference>
<dbReference type="EMBL" id="QSCS01000046">
    <property type="protein sequence ID" value="RGY21897.1"/>
    <property type="molecule type" value="Genomic_DNA"/>
</dbReference>
<organism evidence="8 10">
    <name type="scientific">Bacteroides caccae</name>
    <dbReference type="NCBI Taxonomy" id="47678"/>
    <lineage>
        <taxon>Bacteria</taxon>
        <taxon>Pseudomonadati</taxon>
        <taxon>Bacteroidota</taxon>
        <taxon>Bacteroidia</taxon>
        <taxon>Bacteroidales</taxon>
        <taxon>Bacteroidaceae</taxon>
        <taxon>Bacteroides</taxon>
    </lineage>
</organism>
<evidence type="ECO:0000313" key="7">
    <source>
        <dbReference type="EMBL" id="RGY21897.1"/>
    </source>
</evidence>
<feature type="domain" description="O-antigen ligase-related" evidence="6">
    <location>
        <begin position="224"/>
        <end position="382"/>
    </location>
</feature>
<feature type="transmembrane region" description="Helical" evidence="5">
    <location>
        <begin position="110"/>
        <end position="129"/>
    </location>
</feature>
<dbReference type="Pfam" id="PF04932">
    <property type="entry name" value="Wzy_C"/>
    <property type="match status" value="1"/>
</dbReference>
<feature type="transmembrane region" description="Helical" evidence="5">
    <location>
        <begin position="45"/>
        <end position="61"/>
    </location>
</feature>
<evidence type="ECO:0000256" key="4">
    <source>
        <dbReference type="ARBA" id="ARBA00023136"/>
    </source>
</evidence>
<proteinExistence type="predicted"/>
<feature type="transmembrane region" description="Helical" evidence="5">
    <location>
        <begin position="68"/>
        <end position="90"/>
    </location>
</feature>
<feature type="transmembrane region" description="Helical" evidence="5">
    <location>
        <begin position="21"/>
        <end position="39"/>
    </location>
</feature>
<keyword evidence="3 5" id="KW-1133">Transmembrane helix</keyword>
<feature type="transmembrane region" description="Helical" evidence="5">
    <location>
        <begin position="406"/>
        <end position="439"/>
    </location>
</feature>
<dbReference type="PANTHER" id="PTHR37422">
    <property type="entry name" value="TEICHURONIC ACID BIOSYNTHESIS PROTEIN TUAE"/>
    <property type="match status" value="1"/>
</dbReference>
<accession>A0A414F5F9</accession>
<feature type="transmembrane region" description="Helical" evidence="5">
    <location>
        <begin position="375"/>
        <end position="394"/>
    </location>
</feature>
<feature type="transmembrane region" description="Helical" evidence="5">
    <location>
        <begin position="260"/>
        <end position="280"/>
    </location>
</feature>
<evidence type="ECO:0000313" key="9">
    <source>
        <dbReference type="Proteomes" id="UP000284431"/>
    </source>
</evidence>
<evidence type="ECO:0000313" key="8">
    <source>
        <dbReference type="EMBL" id="RHD41817.1"/>
    </source>
</evidence>
<keyword evidence="4 5" id="KW-0472">Membrane</keyword>
<evidence type="ECO:0000256" key="3">
    <source>
        <dbReference type="ARBA" id="ARBA00022989"/>
    </source>
</evidence>
<dbReference type="Proteomes" id="UP000284431">
    <property type="component" value="Unassembled WGS sequence"/>
</dbReference>
<feature type="transmembrane region" description="Helical" evidence="5">
    <location>
        <begin position="221"/>
        <end position="254"/>
    </location>
</feature>
<sequence length="450" mass="52511">MGEKNNVYNKRNISFAIKHKYYLLFAIIVLIGFQQFPVLRIGGSFKIYELLSILLLLKFVTIKPKTFLMIVVWTLFVFSPVLSLLNAYLFQSIPYDFFIRYPEALHSFKFNNPFFSLLQLLYMIFNYSVFSQIYYNNQIFDNFEKLKKYVVIVGTFIAIYSIIACFTVDIITFLPSFIQNKSVYDFRSSGLSQEPSFYVLYQTWIVLFACYSRSSFSNKKWFFIIVINIFSLVLTFSTALLALLGILLFIPFVFKFSFKYRIFVLLILIVVCVAGYFMLVHSDMYKLFEMFFINKAQNFFITPDHTLDSGSFRNYTGRIGLEIFKENPLCGVGVGNSVYYMHIYENKMGIVEFGEVLSLGIFPQNLYSCVLAEQGLLGGVALFLFIFCVFRVLWKNRNSSPYGKMFFIGGIFNISVMFSVAVVYSLFIWLFLAISMGYYRYSKNKKLLEN</sequence>
<protein>
    <submittedName>
        <fullName evidence="8">O-antigen ligase family protein</fullName>
    </submittedName>
</protein>
<feature type="transmembrane region" description="Helical" evidence="5">
    <location>
        <begin position="198"/>
        <end position="214"/>
    </location>
</feature>
<reference evidence="9 10" key="1">
    <citation type="submission" date="2018-08" db="EMBL/GenBank/DDBJ databases">
        <title>A genome reference for cultivated species of the human gut microbiota.</title>
        <authorList>
            <person name="Zou Y."/>
            <person name="Xue W."/>
            <person name="Luo G."/>
        </authorList>
    </citation>
    <scope>NUCLEOTIDE SEQUENCE [LARGE SCALE GENOMIC DNA]</scope>
    <source>
        <strain evidence="8 10">AM31-16AC</strain>
        <strain evidence="7 9">OF02-6LB</strain>
    </source>
</reference>
<keyword evidence="2 5" id="KW-0812">Transmembrane</keyword>
<evidence type="ECO:0000256" key="5">
    <source>
        <dbReference type="SAM" id="Phobius"/>
    </source>
</evidence>